<organism evidence="1 2">
    <name type="scientific">Pseudanabaena frigida</name>
    <dbReference type="NCBI Taxonomy" id="945775"/>
    <lineage>
        <taxon>Bacteria</taxon>
        <taxon>Bacillati</taxon>
        <taxon>Cyanobacteriota</taxon>
        <taxon>Cyanophyceae</taxon>
        <taxon>Pseudanabaenales</taxon>
        <taxon>Pseudanabaenaceae</taxon>
        <taxon>Pseudanabaena</taxon>
    </lineage>
</organism>
<evidence type="ECO:0000313" key="1">
    <source>
        <dbReference type="EMBL" id="PZO44153.1"/>
    </source>
</evidence>
<sequence>MAKRKSFYSLEVFPTPLDLPSSVRVFILDSFEDFQDKFSILIEPRRGYQDVLLAMTNRRMMILRTFQNGKLVSEIDLRSYLTFQIWGKQNVEEKIANNWIDALYLTLQENKGTIDDPVKVEFINKTRANNDWQIDAIVDWENIPFAPLKEPIIKVGQSVKYTDFCTGETWHHRLMNYDYKNGIIDYKK</sequence>
<gene>
    <name evidence="1" type="ORF">DCF19_02820</name>
</gene>
<name>A0A2W4WGD1_9CYAN</name>
<dbReference type="EMBL" id="QBML01000003">
    <property type="protein sequence ID" value="PZO44153.1"/>
    <property type="molecule type" value="Genomic_DNA"/>
</dbReference>
<dbReference type="AlphaFoldDB" id="A0A2W4WGD1"/>
<reference evidence="1 2" key="1">
    <citation type="submission" date="2018-04" db="EMBL/GenBank/DDBJ databases">
        <authorList>
            <person name="Go L.Y."/>
            <person name="Mitchell J.A."/>
        </authorList>
    </citation>
    <scope>NUCLEOTIDE SEQUENCE [LARGE SCALE GENOMIC DNA]</scope>
    <source>
        <strain evidence="1">ULC066bin1</strain>
    </source>
</reference>
<evidence type="ECO:0000313" key="2">
    <source>
        <dbReference type="Proteomes" id="UP000249467"/>
    </source>
</evidence>
<reference evidence="1 2" key="2">
    <citation type="submission" date="2018-06" db="EMBL/GenBank/DDBJ databases">
        <title>Metagenomic assembly of (sub)arctic Cyanobacteria and their associated microbiome from non-axenic cultures.</title>
        <authorList>
            <person name="Baurain D."/>
        </authorList>
    </citation>
    <scope>NUCLEOTIDE SEQUENCE [LARGE SCALE GENOMIC DNA]</scope>
    <source>
        <strain evidence="1">ULC066bin1</strain>
    </source>
</reference>
<accession>A0A2W4WGD1</accession>
<protein>
    <submittedName>
        <fullName evidence="1">Uncharacterized protein</fullName>
    </submittedName>
</protein>
<dbReference type="Proteomes" id="UP000249467">
    <property type="component" value="Unassembled WGS sequence"/>
</dbReference>
<proteinExistence type="predicted"/>
<comment type="caution">
    <text evidence="1">The sequence shown here is derived from an EMBL/GenBank/DDBJ whole genome shotgun (WGS) entry which is preliminary data.</text>
</comment>